<dbReference type="Gene3D" id="1.10.510.10">
    <property type="entry name" value="Transferase(Phosphotransferase) domain 1"/>
    <property type="match status" value="1"/>
</dbReference>
<evidence type="ECO:0000256" key="10">
    <source>
        <dbReference type="ARBA" id="ARBA00022692"/>
    </source>
</evidence>
<dbReference type="FunFam" id="3.80.10.10:FF:000041">
    <property type="entry name" value="LRR receptor-like serine/threonine-protein kinase ERECTA"/>
    <property type="match status" value="1"/>
</dbReference>
<reference evidence="26 27" key="1">
    <citation type="journal article" date="2020" name="Mol. Biol. Evol.">
        <title>Distinct Expression and Methylation Patterns for Genes with Different Fates following a Single Whole-Genome Duplication in Flowering Plants.</title>
        <authorList>
            <person name="Shi T."/>
            <person name="Rahmani R.S."/>
            <person name="Gugger P.F."/>
            <person name="Wang M."/>
            <person name="Li H."/>
            <person name="Zhang Y."/>
            <person name="Li Z."/>
            <person name="Wang Q."/>
            <person name="Van de Peer Y."/>
            <person name="Marchal K."/>
            <person name="Chen J."/>
        </authorList>
    </citation>
    <scope>NUCLEOTIDE SEQUENCE [LARGE SCALE GENOMIC DNA]</scope>
    <source>
        <tissue evidence="26">Leaf</tissue>
    </source>
</reference>
<dbReference type="PROSITE" id="PS51450">
    <property type="entry name" value="LRR"/>
    <property type="match status" value="1"/>
</dbReference>
<dbReference type="InterPro" id="IPR055414">
    <property type="entry name" value="LRR_R13L4/SHOC2-like"/>
</dbReference>
<evidence type="ECO:0000256" key="15">
    <source>
        <dbReference type="ARBA" id="ARBA00022840"/>
    </source>
</evidence>
<dbReference type="InterPro" id="IPR017441">
    <property type="entry name" value="Protein_kinase_ATP_BS"/>
</dbReference>
<evidence type="ECO:0000313" key="27">
    <source>
        <dbReference type="Proteomes" id="UP000607653"/>
    </source>
</evidence>
<keyword evidence="18" id="KW-0675">Receptor</keyword>
<keyword evidence="27" id="KW-1185">Reference proteome</keyword>
<dbReference type="PANTHER" id="PTHR48056">
    <property type="entry name" value="LRR RECEPTOR-LIKE SERINE/THREONINE-PROTEIN KINASE-RELATED"/>
    <property type="match status" value="1"/>
</dbReference>
<evidence type="ECO:0000256" key="14">
    <source>
        <dbReference type="ARBA" id="ARBA00022777"/>
    </source>
</evidence>
<keyword evidence="11 24" id="KW-0732">Signal</keyword>
<sequence>MGNYFVISLVSMLCSCIPWLATAYSTNLTDQSALLAFKARILLFDPDNILGDNWTTNSSFCDWIGVSCSHRRQRVTALTLANMGIGGTIEPQLCNLSFLAELDLSNNSFHGHLPNGLGRLARLKRIDLSRNQLDGMIPPSLSNCRKLEEISLSVNQFTGGVPSELGMLPNLRVLAIVNNSLNGTIPPSIGNLSLLQVLSFYSNSLQGSIPLEIGDLHNLRQLLLHENHLTGTIPSTLFNISTLQYLSLTSNSISGSLPVNIGYSFPNLRGLYLGMNQLSGQIPSSLCQCGRLEDLGLYINNFTGSLPREIGNLSNLRRFSGYMNFLTGTIPPSIGNLSNLVIVELSQNYMVGEIPQELGYLQNLQMVNFHMNYLTGSIPQEIFNVSTLELVGLDDNGLSGHLPSNVGNLYRLEELYLRNNSLSGPIPASITNASLLTYLDLAMNSFSGSVPTSLGNLQQLQFLNLVGNQLTNQPNTPELVFLSSLTNCRFLEHLNIGINQLNGILPDSIGNLSTSLSIFVAEGCQIRGSIPREIGNLSNLIALGFDYNDISGTIPSTIKGLKKLQRLHLEGNNLKGSIPNEICSLTQLGELDLFDNKLSGQIPKCIGNLRQLQELSISSNMLTSPMPFSLWTIPNLLILNLSDNSLHENLPAAVGNMKTLVQLDISGNRFFGSIPGTIGNIQRLNHLSFSQNSFQGPLPESLGNLVSLEYLDLSFNNLSGNIAKSMEKLLLLSYLNLSHNRLEGEIPSGGPFSNFTSESFLGNEALCGSSKFKVPTCTVHFAGKGKTKFRMLKFVLPTIVSSAIIFALLFLLLKRRMKRKNDIPPNVDPLHAIEHRTISYYELLQATNNFHHENLLGTGSFSSVYKATLSDGVIVAVKVLDLQLEGAIKSFDAECQVLRNVRHRNLVKVISSCSNLDFRALIMEYMPQGSLEKWLYSQNYFLNLHQRINIMIDIASALEYLHHNLTELVVHCDLKPSNVLLDEDMVAHVGDFGIAKILSANDQSIAQTKTLGSIGYVAPEYGSEGRVSTSCDVYSYGIMLMEMFTGKKPLDEMFVGELSLRKWVHMSLPNKVMKVVDKNLISREENNDSPTRQQSFVSIMELCLDCSRKLPEDRITMKEVATRLHKIKKQFLDFLEILLIICQWEYKLCQFNSFLMAFHDIGTSSRN</sequence>
<evidence type="ECO:0000256" key="3">
    <source>
        <dbReference type="ARBA" id="ARBA00008684"/>
    </source>
</evidence>
<dbReference type="SMART" id="SM00220">
    <property type="entry name" value="S_TKc"/>
    <property type="match status" value="1"/>
</dbReference>
<dbReference type="EMBL" id="DUZY01000007">
    <property type="protein sequence ID" value="DAD45550.1"/>
    <property type="molecule type" value="Genomic_DNA"/>
</dbReference>
<comment type="similarity">
    <text evidence="3">Belongs to the protein kinase superfamily. Ser/Thr protein kinase family.</text>
</comment>
<evidence type="ECO:0000256" key="21">
    <source>
        <dbReference type="ARBA" id="ARBA00048679"/>
    </source>
</evidence>
<gene>
    <name evidence="26" type="ORF">HUJ06_003780</name>
</gene>
<protein>
    <recommendedName>
        <fullName evidence="4">non-specific serine/threonine protein kinase</fullName>
        <ecNumber evidence="4">2.7.11.1</ecNumber>
    </recommendedName>
</protein>
<feature type="binding site" evidence="22">
    <location>
        <position position="878"/>
    </location>
    <ligand>
        <name>ATP</name>
        <dbReference type="ChEBI" id="CHEBI:30616"/>
    </ligand>
</feature>
<feature type="transmembrane region" description="Helical" evidence="23">
    <location>
        <begin position="794"/>
        <end position="813"/>
    </location>
</feature>
<comment type="catalytic activity">
    <reaction evidence="20">
        <text>L-threonyl-[protein] + ATP = O-phospho-L-threonyl-[protein] + ADP + H(+)</text>
        <dbReference type="Rhea" id="RHEA:46608"/>
        <dbReference type="Rhea" id="RHEA-COMP:11060"/>
        <dbReference type="Rhea" id="RHEA-COMP:11605"/>
        <dbReference type="ChEBI" id="CHEBI:15378"/>
        <dbReference type="ChEBI" id="CHEBI:30013"/>
        <dbReference type="ChEBI" id="CHEBI:30616"/>
        <dbReference type="ChEBI" id="CHEBI:61977"/>
        <dbReference type="ChEBI" id="CHEBI:456216"/>
        <dbReference type="EC" id="2.7.11.1"/>
    </reaction>
</comment>
<dbReference type="GO" id="GO:0005524">
    <property type="term" value="F:ATP binding"/>
    <property type="evidence" value="ECO:0007669"/>
    <property type="project" value="UniProtKB-UniRule"/>
</dbReference>
<dbReference type="FunFam" id="3.80.10.10:FF:000101">
    <property type="entry name" value="LRR receptor-like serine/threonine-protein kinase ERECTA"/>
    <property type="match status" value="1"/>
</dbReference>
<keyword evidence="19" id="KW-0325">Glycoprotein</keyword>
<proteinExistence type="inferred from homology"/>
<dbReference type="PROSITE" id="PS50011">
    <property type="entry name" value="PROTEIN_KINASE_DOM"/>
    <property type="match status" value="1"/>
</dbReference>
<dbReference type="AlphaFoldDB" id="A0A822ZM54"/>
<dbReference type="EC" id="2.7.11.1" evidence="4"/>
<keyword evidence="6" id="KW-0723">Serine/threonine-protein kinase</keyword>
<dbReference type="InterPro" id="IPR000719">
    <property type="entry name" value="Prot_kinase_dom"/>
</dbReference>
<evidence type="ECO:0000256" key="2">
    <source>
        <dbReference type="ARBA" id="ARBA00004479"/>
    </source>
</evidence>
<dbReference type="Pfam" id="PF13855">
    <property type="entry name" value="LRR_8"/>
    <property type="match status" value="3"/>
</dbReference>
<dbReference type="Gene3D" id="3.80.10.10">
    <property type="entry name" value="Ribonuclease Inhibitor"/>
    <property type="match status" value="4"/>
</dbReference>
<dbReference type="PROSITE" id="PS00107">
    <property type="entry name" value="PROTEIN_KINASE_ATP"/>
    <property type="match status" value="1"/>
</dbReference>
<keyword evidence="12" id="KW-0677">Repeat</keyword>
<dbReference type="Proteomes" id="UP000607653">
    <property type="component" value="Unassembled WGS sequence"/>
</dbReference>
<dbReference type="SUPFAM" id="SSF52047">
    <property type="entry name" value="RNI-like"/>
    <property type="match status" value="2"/>
</dbReference>
<evidence type="ECO:0000256" key="12">
    <source>
        <dbReference type="ARBA" id="ARBA00022737"/>
    </source>
</evidence>
<evidence type="ECO:0000256" key="11">
    <source>
        <dbReference type="ARBA" id="ARBA00022729"/>
    </source>
</evidence>
<dbReference type="InterPro" id="IPR003591">
    <property type="entry name" value="Leu-rich_rpt_typical-subtyp"/>
</dbReference>
<dbReference type="InterPro" id="IPR011009">
    <property type="entry name" value="Kinase-like_dom_sf"/>
</dbReference>
<dbReference type="InterPro" id="IPR001611">
    <property type="entry name" value="Leu-rich_rpt"/>
</dbReference>
<keyword evidence="17 23" id="KW-0472">Membrane</keyword>
<evidence type="ECO:0000256" key="8">
    <source>
        <dbReference type="ARBA" id="ARBA00022614"/>
    </source>
</evidence>
<evidence type="ECO:0000256" key="13">
    <source>
        <dbReference type="ARBA" id="ARBA00022741"/>
    </source>
</evidence>
<dbReference type="GO" id="GO:0004674">
    <property type="term" value="F:protein serine/threonine kinase activity"/>
    <property type="evidence" value="ECO:0007669"/>
    <property type="project" value="UniProtKB-KW"/>
</dbReference>
<evidence type="ECO:0000256" key="24">
    <source>
        <dbReference type="SAM" id="SignalP"/>
    </source>
</evidence>
<evidence type="ECO:0000256" key="18">
    <source>
        <dbReference type="ARBA" id="ARBA00023170"/>
    </source>
</evidence>
<evidence type="ECO:0000259" key="25">
    <source>
        <dbReference type="PROSITE" id="PS50011"/>
    </source>
</evidence>
<comment type="caution">
    <text evidence="26">The sequence shown here is derived from an EMBL/GenBank/DDBJ whole genome shotgun (WGS) entry which is preliminary data.</text>
</comment>
<evidence type="ECO:0000256" key="5">
    <source>
        <dbReference type="ARBA" id="ARBA00022475"/>
    </source>
</evidence>
<keyword evidence="7" id="KW-0597">Phosphoprotein</keyword>
<dbReference type="InterPro" id="IPR013210">
    <property type="entry name" value="LRR_N_plant-typ"/>
</dbReference>
<keyword evidence="8" id="KW-0433">Leucine-rich repeat</keyword>
<evidence type="ECO:0000256" key="9">
    <source>
        <dbReference type="ARBA" id="ARBA00022679"/>
    </source>
</evidence>
<dbReference type="SUPFAM" id="SSF56112">
    <property type="entry name" value="Protein kinase-like (PK-like)"/>
    <property type="match status" value="1"/>
</dbReference>
<dbReference type="InterPro" id="IPR032675">
    <property type="entry name" value="LRR_dom_sf"/>
</dbReference>
<dbReference type="Pfam" id="PF08263">
    <property type="entry name" value="LRRNT_2"/>
    <property type="match status" value="1"/>
</dbReference>
<dbReference type="InterPro" id="IPR050647">
    <property type="entry name" value="Plant_LRR-RLKs"/>
</dbReference>
<dbReference type="Pfam" id="PF23598">
    <property type="entry name" value="LRR_14"/>
    <property type="match status" value="1"/>
</dbReference>
<dbReference type="FunFam" id="3.80.10.10:FF:000544">
    <property type="entry name" value="Leucine-rich repeat receptor-like serine/threonine-protein kinase BAM3"/>
    <property type="match status" value="1"/>
</dbReference>
<evidence type="ECO:0000256" key="16">
    <source>
        <dbReference type="ARBA" id="ARBA00022989"/>
    </source>
</evidence>
<keyword evidence="9" id="KW-0808">Transferase</keyword>
<comment type="catalytic activity">
    <reaction evidence="21">
        <text>L-seryl-[protein] + ATP = O-phospho-L-seryl-[protein] + ADP + H(+)</text>
        <dbReference type="Rhea" id="RHEA:17989"/>
        <dbReference type="Rhea" id="RHEA-COMP:9863"/>
        <dbReference type="Rhea" id="RHEA-COMP:11604"/>
        <dbReference type="ChEBI" id="CHEBI:15378"/>
        <dbReference type="ChEBI" id="CHEBI:29999"/>
        <dbReference type="ChEBI" id="CHEBI:30616"/>
        <dbReference type="ChEBI" id="CHEBI:83421"/>
        <dbReference type="ChEBI" id="CHEBI:456216"/>
        <dbReference type="EC" id="2.7.11.1"/>
    </reaction>
</comment>
<dbReference type="GO" id="GO:0005886">
    <property type="term" value="C:plasma membrane"/>
    <property type="evidence" value="ECO:0007669"/>
    <property type="project" value="UniProtKB-SubCell"/>
</dbReference>
<dbReference type="PROSITE" id="PS00108">
    <property type="entry name" value="PROTEIN_KINASE_ST"/>
    <property type="match status" value="1"/>
</dbReference>
<dbReference type="FunFam" id="3.80.10.10:FF:000383">
    <property type="entry name" value="Leucine-rich repeat receptor protein kinase EMS1"/>
    <property type="match status" value="1"/>
</dbReference>
<dbReference type="Pfam" id="PF00069">
    <property type="entry name" value="Pkinase"/>
    <property type="match status" value="1"/>
</dbReference>
<dbReference type="PANTHER" id="PTHR48056:SF68">
    <property type="entry name" value="LRR RECEPTOR-LIKE SERINE_THREONINE-PROTEIN KINASE EFR"/>
    <property type="match status" value="1"/>
</dbReference>
<evidence type="ECO:0000256" key="1">
    <source>
        <dbReference type="ARBA" id="ARBA00004162"/>
    </source>
</evidence>
<name>A0A822ZM54_NELNU</name>
<feature type="domain" description="Protein kinase" evidence="25">
    <location>
        <begin position="850"/>
        <end position="1132"/>
    </location>
</feature>
<evidence type="ECO:0000256" key="22">
    <source>
        <dbReference type="PROSITE-ProRule" id="PRU10141"/>
    </source>
</evidence>
<dbReference type="FunFam" id="1.10.510.10:FF:000358">
    <property type="entry name" value="Putative leucine-rich repeat receptor-like serine/threonine-protein kinase"/>
    <property type="match status" value="1"/>
</dbReference>
<comment type="subcellular location">
    <subcellularLocation>
        <location evidence="1">Cell membrane</location>
        <topology evidence="1">Single-pass membrane protein</topology>
    </subcellularLocation>
    <subcellularLocation>
        <location evidence="2">Membrane</location>
        <topology evidence="2">Single-pass type I membrane protein</topology>
    </subcellularLocation>
</comment>
<evidence type="ECO:0000256" key="17">
    <source>
        <dbReference type="ARBA" id="ARBA00023136"/>
    </source>
</evidence>
<dbReference type="Gene3D" id="3.30.200.20">
    <property type="entry name" value="Phosphorylase Kinase, domain 1"/>
    <property type="match status" value="1"/>
</dbReference>
<dbReference type="SMART" id="SM00369">
    <property type="entry name" value="LRR_TYP"/>
    <property type="match status" value="13"/>
</dbReference>
<keyword evidence="10 23" id="KW-0812">Transmembrane</keyword>
<evidence type="ECO:0000256" key="6">
    <source>
        <dbReference type="ARBA" id="ARBA00022527"/>
    </source>
</evidence>
<feature type="chain" id="PRO_5033040535" description="non-specific serine/threonine protein kinase" evidence="24">
    <location>
        <begin position="24"/>
        <end position="1167"/>
    </location>
</feature>
<keyword evidence="5" id="KW-1003">Cell membrane</keyword>
<feature type="signal peptide" evidence="24">
    <location>
        <begin position="1"/>
        <end position="23"/>
    </location>
</feature>
<dbReference type="FunFam" id="3.30.200.20:FF:000661">
    <property type="entry name" value="Serine-threonine protein kinase plant-type"/>
    <property type="match status" value="1"/>
</dbReference>
<dbReference type="FunFam" id="3.80.10.10:FF:000317">
    <property type="entry name" value="Inactive leucine-rich repeat receptor-like protein kinase"/>
    <property type="match status" value="1"/>
</dbReference>
<organism evidence="26 27">
    <name type="scientific">Nelumbo nucifera</name>
    <name type="common">Sacred lotus</name>
    <dbReference type="NCBI Taxonomy" id="4432"/>
    <lineage>
        <taxon>Eukaryota</taxon>
        <taxon>Viridiplantae</taxon>
        <taxon>Streptophyta</taxon>
        <taxon>Embryophyta</taxon>
        <taxon>Tracheophyta</taxon>
        <taxon>Spermatophyta</taxon>
        <taxon>Magnoliopsida</taxon>
        <taxon>Proteales</taxon>
        <taxon>Nelumbonaceae</taxon>
        <taxon>Nelumbo</taxon>
    </lineage>
</organism>
<evidence type="ECO:0000256" key="23">
    <source>
        <dbReference type="SAM" id="Phobius"/>
    </source>
</evidence>
<keyword evidence="13 22" id="KW-0547">Nucleotide-binding</keyword>
<dbReference type="InterPro" id="IPR008271">
    <property type="entry name" value="Ser/Thr_kinase_AS"/>
</dbReference>
<accession>A0A822ZM54</accession>
<evidence type="ECO:0000256" key="4">
    <source>
        <dbReference type="ARBA" id="ARBA00012513"/>
    </source>
</evidence>
<dbReference type="Pfam" id="PF00560">
    <property type="entry name" value="LRR_1"/>
    <property type="match status" value="6"/>
</dbReference>
<evidence type="ECO:0000313" key="26">
    <source>
        <dbReference type="EMBL" id="DAD45550.1"/>
    </source>
</evidence>
<keyword evidence="14" id="KW-0418">Kinase</keyword>
<evidence type="ECO:0000256" key="19">
    <source>
        <dbReference type="ARBA" id="ARBA00023180"/>
    </source>
</evidence>
<dbReference type="SUPFAM" id="SSF52058">
    <property type="entry name" value="L domain-like"/>
    <property type="match status" value="1"/>
</dbReference>
<keyword evidence="15 22" id="KW-0067">ATP-binding</keyword>
<evidence type="ECO:0000256" key="20">
    <source>
        <dbReference type="ARBA" id="ARBA00047899"/>
    </source>
</evidence>
<evidence type="ECO:0000256" key="7">
    <source>
        <dbReference type="ARBA" id="ARBA00022553"/>
    </source>
</evidence>
<keyword evidence="16 23" id="KW-1133">Transmembrane helix</keyword>